<feature type="transmembrane region" description="Helical" evidence="1">
    <location>
        <begin position="221"/>
        <end position="239"/>
    </location>
</feature>
<organism evidence="2 3">
    <name type="scientific">Paraflavisolibacter caeni</name>
    <dbReference type="NCBI Taxonomy" id="2982496"/>
    <lineage>
        <taxon>Bacteria</taxon>
        <taxon>Pseudomonadati</taxon>
        <taxon>Bacteroidota</taxon>
        <taxon>Chitinophagia</taxon>
        <taxon>Chitinophagales</taxon>
        <taxon>Chitinophagaceae</taxon>
        <taxon>Paraflavisolibacter</taxon>
    </lineage>
</organism>
<feature type="transmembrane region" description="Helical" evidence="1">
    <location>
        <begin position="358"/>
        <end position="377"/>
    </location>
</feature>
<evidence type="ECO:0000313" key="3">
    <source>
        <dbReference type="Proteomes" id="UP001155483"/>
    </source>
</evidence>
<evidence type="ECO:0000256" key="1">
    <source>
        <dbReference type="SAM" id="Phobius"/>
    </source>
</evidence>
<protein>
    <recommendedName>
        <fullName evidence="4">Glycosyltransferase RgtA/B/C/D-like domain-containing protein</fullName>
    </recommendedName>
</protein>
<reference evidence="2" key="2">
    <citation type="submission" date="2023-04" db="EMBL/GenBank/DDBJ databases">
        <title>Paracnuella aquatica gen. nov., sp. nov., a member of the family Chitinophagaceae isolated from a hot spring.</title>
        <authorList>
            <person name="Wang C."/>
        </authorList>
    </citation>
    <scope>NUCLEOTIDE SEQUENCE</scope>
    <source>
        <strain evidence="2">LB-8</strain>
    </source>
</reference>
<reference evidence="2" key="1">
    <citation type="submission" date="2022-09" db="EMBL/GenBank/DDBJ databases">
        <authorList>
            <person name="Yuan C."/>
            <person name="Ke Z."/>
        </authorList>
    </citation>
    <scope>NUCLEOTIDE SEQUENCE</scope>
    <source>
        <strain evidence="2">LB-8</strain>
    </source>
</reference>
<keyword evidence="1" id="KW-1133">Transmembrane helix</keyword>
<feature type="transmembrane region" description="Helical" evidence="1">
    <location>
        <begin position="12"/>
        <end position="30"/>
    </location>
</feature>
<gene>
    <name evidence="2" type="ORF">OCK74_12945</name>
</gene>
<dbReference type="Proteomes" id="UP001155483">
    <property type="component" value="Unassembled WGS sequence"/>
</dbReference>
<keyword evidence="3" id="KW-1185">Reference proteome</keyword>
<keyword evidence="1" id="KW-0472">Membrane</keyword>
<evidence type="ECO:0008006" key="4">
    <source>
        <dbReference type="Google" id="ProtNLM"/>
    </source>
</evidence>
<dbReference type="EMBL" id="JAOTIF010000009">
    <property type="protein sequence ID" value="MCU7550027.1"/>
    <property type="molecule type" value="Genomic_DNA"/>
</dbReference>
<dbReference type="AlphaFoldDB" id="A0A9X3BHQ5"/>
<feature type="transmembrane region" description="Helical" evidence="1">
    <location>
        <begin position="303"/>
        <end position="325"/>
    </location>
</feature>
<name>A0A9X3BHQ5_9BACT</name>
<feature type="transmembrane region" description="Helical" evidence="1">
    <location>
        <begin position="332"/>
        <end position="352"/>
    </location>
</feature>
<keyword evidence="1" id="KW-0812">Transmembrane</keyword>
<sequence length="495" mass="58800">MNKLKKKLNGTQLLLIFTFFIFCSGLIFFLCNDFWQDEVYTLVHFDFVPFKTTLFDYHSTNNHVLFNVSVQWFARIFGINDIKSALEAPYLLRLIPFLYSILGVVIFYFGARNHYGRHFAEVGVSIWCTSIVIIDFGVQLRGYSLSILLTLLQYFVFLDLLKNKPTFKKVAYFILLSGLSLLCLPTNIYINVSYLIFCFTLCLFPFTSYTFLKKEISSKGIFLIGTGLGLITLGVLLYYKWLLQLQPENPLLSSFHLFSFKNLIQAFAIYFHFSDIRYYLYLFLILWVVQFCKFLKFKSYSNIYFPFFCFSMPFLLFFIHGSIIIQRTFLSLFPFFVIIVTSTIEKSILWNYRFKKYLNYLIAGNIFSLIFSFAILLNNSKRNNEFSLHQHDLRNHYYLVNFNAEEVTLLARKIILKNNIKLFVWDDFGQTGIDYYLNYYDVPFEMFTDRMKFEQACLVLTNNKGALEMYLQQRHVIFKRLLNKDKQYNLYLLQM</sequence>
<comment type="caution">
    <text evidence="2">The sequence shown here is derived from an EMBL/GenBank/DDBJ whole genome shotgun (WGS) entry which is preliminary data.</text>
</comment>
<proteinExistence type="predicted"/>
<feature type="transmembrane region" description="Helical" evidence="1">
    <location>
        <begin position="143"/>
        <end position="161"/>
    </location>
</feature>
<evidence type="ECO:0000313" key="2">
    <source>
        <dbReference type="EMBL" id="MCU7550027.1"/>
    </source>
</evidence>
<accession>A0A9X3BHQ5</accession>
<feature type="transmembrane region" description="Helical" evidence="1">
    <location>
        <begin position="90"/>
        <end position="111"/>
    </location>
</feature>
<feature type="transmembrane region" description="Helical" evidence="1">
    <location>
        <begin position="118"/>
        <end position="137"/>
    </location>
</feature>
<feature type="transmembrane region" description="Helical" evidence="1">
    <location>
        <begin position="194"/>
        <end position="212"/>
    </location>
</feature>
<feature type="transmembrane region" description="Helical" evidence="1">
    <location>
        <begin position="278"/>
        <end position="297"/>
    </location>
</feature>
<dbReference type="RefSeq" id="WP_279297468.1">
    <property type="nucleotide sequence ID" value="NZ_JAOTIF010000009.1"/>
</dbReference>
<feature type="transmembrane region" description="Helical" evidence="1">
    <location>
        <begin position="170"/>
        <end position="188"/>
    </location>
</feature>